<feature type="binding site" evidence="13">
    <location>
        <position position="292"/>
    </location>
    <ligand>
        <name>K(+)</name>
        <dbReference type="ChEBI" id="CHEBI:29103"/>
    </ligand>
</feature>
<evidence type="ECO:0000256" key="6">
    <source>
        <dbReference type="ARBA" id="ARBA00022723"/>
    </source>
</evidence>
<evidence type="ECO:0000256" key="5">
    <source>
        <dbReference type="ARBA" id="ARBA00022679"/>
    </source>
</evidence>
<feature type="binding site" evidence="13">
    <location>
        <position position="249"/>
    </location>
    <ligand>
        <name>K(+)</name>
        <dbReference type="ChEBI" id="CHEBI:29103"/>
    </ligand>
</feature>
<keyword evidence="6 13" id="KW-0479">Metal-binding</keyword>
<dbReference type="GO" id="GO:0004747">
    <property type="term" value="F:ribokinase activity"/>
    <property type="evidence" value="ECO:0007669"/>
    <property type="project" value="UniProtKB-UniRule"/>
</dbReference>
<comment type="similarity">
    <text evidence="13">Belongs to the carbohydrate kinase PfkB family. Ribokinase subfamily.</text>
</comment>
<reference evidence="16" key="1">
    <citation type="journal article" date="2019" name="Syst. Appl. Microbiol.">
        <title>Flavobacterium circumlabens sp. nov. and Flavobacterium cupreum sp. nov., two psychrotrophic species isolated from Antarctic environmental samples.</title>
        <authorList>
            <person name="Kralova S."/>
            <person name="Busse H.-J."/>
            <person name="Svec P."/>
            <person name="Maslanova I."/>
            <person name="Stankova E."/>
            <person name="Bartak M."/>
            <person name="Sedlacek I."/>
        </authorList>
    </citation>
    <scope>NUCLEOTIDE SEQUENCE [LARGE SCALE GENOMIC DNA]</scope>
    <source>
        <strain evidence="16">CCM 8825</strain>
    </source>
</reference>
<feature type="binding site" evidence="13">
    <location>
        <begin position="12"/>
        <end position="14"/>
    </location>
    <ligand>
        <name>substrate</name>
    </ligand>
</feature>
<comment type="pathway">
    <text evidence="13">Carbohydrate metabolism; D-ribose degradation; D-ribose 5-phosphate from beta-D-ribopyranose: step 2/2.</text>
</comment>
<dbReference type="RefSeq" id="WP_127340718.1">
    <property type="nucleotide sequence ID" value="NZ_QWDM01000022.1"/>
</dbReference>
<comment type="catalytic activity">
    <reaction evidence="13">
        <text>D-ribose + ATP = D-ribose 5-phosphate + ADP + H(+)</text>
        <dbReference type="Rhea" id="RHEA:13697"/>
        <dbReference type="ChEBI" id="CHEBI:15378"/>
        <dbReference type="ChEBI" id="CHEBI:30616"/>
        <dbReference type="ChEBI" id="CHEBI:47013"/>
        <dbReference type="ChEBI" id="CHEBI:78346"/>
        <dbReference type="ChEBI" id="CHEBI:456216"/>
        <dbReference type="EC" id="2.7.1.15"/>
    </reaction>
</comment>
<evidence type="ECO:0000256" key="4">
    <source>
        <dbReference type="ARBA" id="ARBA00022490"/>
    </source>
</evidence>
<dbReference type="UniPathway" id="UPA00916">
    <property type="reaction ID" value="UER00889"/>
</dbReference>
<keyword evidence="5 13" id="KW-0808">Transferase</keyword>
<dbReference type="GO" id="GO:0005829">
    <property type="term" value="C:cytosol"/>
    <property type="evidence" value="ECO:0007669"/>
    <property type="project" value="TreeGrafter"/>
</dbReference>
<feature type="binding site" evidence="13">
    <location>
        <position position="283"/>
    </location>
    <ligand>
        <name>K(+)</name>
        <dbReference type="ChEBI" id="CHEBI:29103"/>
    </ligand>
</feature>
<proteinExistence type="inferred from homology"/>
<dbReference type="Pfam" id="PF00294">
    <property type="entry name" value="PfkB"/>
    <property type="match status" value="1"/>
</dbReference>
<dbReference type="InterPro" id="IPR002173">
    <property type="entry name" value="Carboh/pur_kinase_PfkB_CS"/>
</dbReference>
<feature type="binding site" evidence="13">
    <location>
        <begin position="40"/>
        <end position="44"/>
    </location>
    <ligand>
        <name>substrate</name>
    </ligand>
</feature>
<dbReference type="GO" id="GO:0005524">
    <property type="term" value="F:ATP binding"/>
    <property type="evidence" value="ECO:0007669"/>
    <property type="project" value="UniProtKB-UniRule"/>
</dbReference>
<dbReference type="InterPro" id="IPR029056">
    <property type="entry name" value="Ribokinase-like"/>
</dbReference>
<feature type="binding site" evidence="13">
    <location>
        <position position="253"/>
    </location>
    <ligand>
        <name>substrate</name>
    </ligand>
</feature>
<evidence type="ECO:0000256" key="12">
    <source>
        <dbReference type="ARBA" id="ARBA00023277"/>
    </source>
</evidence>
<keyword evidence="12 13" id="KW-0119">Carbohydrate metabolism</keyword>
<organism evidence="15 16">
    <name type="scientific">Flavobacterium cupreum</name>
    <dbReference type="NCBI Taxonomy" id="2133766"/>
    <lineage>
        <taxon>Bacteria</taxon>
        <taxon>Pseudomonadati</taxon>
        <taxon>Bacteroidota</taxon>
        <taxon>Flavobacteriia</taxon>
        <taxon>Flavobacteriales</taxon>
        <taxon>Flavobacteriaceae</taxon>
        <taxon>Flavobacterium</taxon>
    </lineage>
</organism>
<dbReference type="PROSITE" id="PS00584">
    <property type="entry name" value="PFKB_KINASES_2"/>
    <property type="match status" value="1"/>
</dbReference>
<evidence type="ECO:0000256" key="8">
    <source>
        <dbReference type="ARBA" id="ARBA00022777"/>
    </source>
</evidence>
<feature type="binding site" evidence="13">
    <location>
        <begin position="221"/>
        <end position="226"/>
    </location>
    <ligand>
        <name>ATP</name>
        <dbReference type="ChEBI" id="CHEBI:30616"/>
    </ligand>
</feature>
<name>A0A434A0X5_9FLAO</name>
<dbReference type="InterPro" id="IPR002139">
    <property type="entry name" value="Ribo/fructo_kinase"/>
</dbReference>
<accession>A0A434A0X5</accession>
<dbReference type="EMBL" id="QWDM01000022">
    <property type="protein sequence ID" value="RUT67977.1"/>
    <property type="molecule type" value="Genomic_DNA"/>
</dbReference>
<feature type="binding site" evidence="13">
    <location>
        <position position="288"/>
    </location>
    <ligand>
        <name>K(+)</name>
        <dbReference type="ChEBI" id="CHEBI:29103"/>
    </ligand>
</feature>
<evidence type="ECO:0000256" key="1">
    <source>
        <dbReference type="ARBA" id="ARBA00005380"/>
    </source>
</evidence>
<keyword evidence="4 13" id="KW-0963">Cytoplasm</keyword>
<evidence type="ECO:0000256" key="13">
    <source>
        <dbReference type="HAMAP-Rule" id="MF_01987"/>
    </source>
</evidence>
<feature type="binding site" evidence="13">
    <location>
        <position position="247"/>
    </location>
    <ligand>
        <name>K(+)</name>
        <dbReference type="ChEBI" id="CHEBI:29103"/>
    </ligand>
</feature>
<dbReference type="InterPro" id="IPR011877">
    <property type="entry name" value="Ribokinase"/>
</dbReference>
<evidence type="ECO:0000256" key="10">
    <source>
        <dbReference type="ARBA" id="ARBA00022842"/>
    </source>
</evidence>
<dbReference type="EC" id="2.7.1.15" evidence="2 13"/>
<keyword evidence="8 13" id="KW-0418">Kinase</keyword>
<dbReference type="GO" id="GO:0046872">
    <property type="term" value="F:metal ion binding"/>
    <property type="evidence" value="ECO:0007669"/>
    <property type="project" value="UniProtKB-KW"/>
</dbReference>
<gene>
    <name evidence="13" type="primary">rbsK</name>
    <name evidence="15" type="ORF">D0817_23480</name>
</gene>
<dbReference type="CDD" id="cd01174">
    <property type="entry name" value="ribokinase"/>
    <property type="match status" value="1"/>
</dbReference>
<dbReference type="HAMAP" id="MF_01987">
    <property type="entry name" value="Ribokinase"/>
    <property type="match status" value="1"/>
</dbReference>
<dbReference type="GO" id="GO:0019303">
    <property type="term" value="P:D-ribose catabolic process"/>
    <property type="evidence" value="ECO:0007669"/>
    <property type="project" value="UniProtKB-UniRule"/>
</dbReference>
<evidence type="ECO:0000313" key="15">
    <source>
        <dbReference type="EMBL" id="RUT67977.1"/>
    </source>
</evidence>
<evidence type="ECO:0000256" key="3">
    <source>
        <dbReference type="ARBA" id="ARBA00016943"/>
    </source>
</evidence>
<protein>
    <recommendedName>
        <fullName evidence="3 13">Ribokinase</fullName>
        <shortName evidence="13">RK</shortName>
        <ecNumber evidence="2 13">2.7.1.15</ecNumber>
    </recommendedName>
</protein>
<dbReference type="AlphaFoldDB" id="A0A434A0X5"/>
<dbReference type="NCBIfam" id="TIGR02152">
    <property type="entry name" value="D_ribokin_bact"/>
    <property type="match status" value="1"/>
</dbReference>
<evidence type="ECO:0000256" key="9">
    <source>
        <dbReference type="ARBA" id="ARBA00022840"/>
    </source>
</evidence>
<dbReference type="Proteomes" id="UP000288102">
    <property type="component" value="Unassembled WGS sequence"/>
</dbReference>
<comment type="similarity">
    <text evidence="1">Belongs to the carbohydrate kinase pfkB family.</text>
</comment>
<feature type="binding site" evidence="13">
    <location>
        <position position="286"/>
    </location>
    <ligand>
        <name>K(+)</name>
        <dbReference type="ChEBI" id="CHEBI:29103"/>
    </ligand>
</feature>
<dbReference type="SUPFAM" id="SSF53613">
    <property type="entry name" value="Ribokinase-like"/>
    <property type="match status" value="1"/>
</dbReference>
<comment type="function">
    <text evidence="13">Catalyzes the phosphorylation of ribose at O-5 in a reaction requiring ATP and magnesium. The resulting D-ribose-5-phosphate can then be used either for sythesis of nucleotides, histidine, and tryptophan, or as a component of the pentose phosphate pathway.</text>
</comment>
<feature type="binding site" evidence="13">
    <location>
        <position position="141"/>
    </location>
    <ligand>
        <name>substrate</name>
    </ligand>
</feature>
<dbReference type="OrthoDB" id="9775849at2"/>
<feature type="domain" description="Carbohydrate kinase PfkB" evidence="14">
    <location>
        <begin position="3"/>
        <end position="296"/>
    </location>
</feature>
<keyword evidence="11 13" id="KW-0630">Potassium</keyword>
<comment type="activity regulation">
    <text evidence="13">Activated by a monovalent cation that binds near, but not in, the active site. The most likely occupant of the site in vivo is potassium. Ion binding induces a conformational change that may alter substrate affinity.</text>
</comment>
<feature type="active site" description="Proton acceptor" evidence="13">
    <location>
        <position position="253"/>
    </location>
</feature>
<comment type="subcellular location">
    <subcellularLocation>
        <location evidence="13">Cytoplasm</location>
    </subcellularLocation>
</comment>
<dbReference type="PANTHER" id="PTHR10584">
    <property type="entry name" value="SUGAR KINASE"/>
    <property type="match status" value="1"/>
</dbReference>
<evidence type="ECO:0000256" key="11">
    <source>
        <dbReference type="ARBA" id="ARBA00022958"/>
    </source>
</evidence>
<comment type="caution">
    <text evidence="15">The sequence shown here is derived from an EMBL/GenBank/DDBJ whole genome shotgun (WGS) entry which is preliminary data.</text>
</comment>
<evidence type="ECO:0000256" key="7">
    <source>
        <dbReference type="ARBA" id="ARBA00022741"/>
    </source>
</evidence>
<comment type="cofactor">
    <cofactor evidence="13">
        <name>Mg(2+)</name>
        <dbReference type="ChEBI" id="CHEBI:18420"/>
    </cofactor>
    <text evidence="13">Requires a divalent cation, most likely magnesium in vivo, as an electrophilic catalyst to aid phosphoryl group transfer. It is the chelate of the metal and the nucleotide that is the actual substrate.</text>
</comment>
<keyword evidence="7 13" id="KW-0547">Nucleotide-binding</keyword>
<comment type="subunit">
    <text evidence="13">Homodimer.</text>
</comment>
<comment type="caution">
    <text evidence="13">Lacks conserved residue(s) required for the propagation of feature annotation.</text>
</comment>
<dbReference type="PRINTS" id="PR00990">
    <property type="entry name" value="RIBOKINASE"/>
</dbReference>
<evidence type="ECO:0000256" key="2">
    <source>
        <dbReference type="ARBA" id="ARBA00012035"/>
    </source>
</evidence>
<keyword evidence="10 13" id="KW-0460">Magnesium</keyword>
<evidence type="ECO:0000259" key="14">
    <source>
        <dbReference type="Pfam" id="PF00294"/>
    </source>
</evidence>
<keyword evidence="9 13" id="KW-0067">ATP-binding</keyword>
<keyword evidence="16" id="KW-1185">Reference proteome</keyword>
<evidence type="ECO:0000313" key="16">
    <source>
        <dbReference type="Proteomes" id="UP000288102"/>
    </source>
</evidence>
<feature type="binding site" evidence="13">
    <location>
        <position position="185"/>
    </location>
    <ligand>
        <name>ATP</name>
        <dbReference type="ChEBI" id="CHEBI:30616"/>
    </ligand>
</feature>
<dbReference type="Gene3D" id="3.40.1190.20">
    <property type="match status" value="1"/>
</dbReference>
<dbReference type="FunFam" id="3.40.1190.20:FF:000012">
    <property type="entry name" value="Ribokinase"/>
    <property type="match status" value="1"/>
</dbReference>
<feature type="binding site" evidence="13">
    <location>
        <begin position="252"/>
        <end position="253"/>
    </location>
    <ligand>
        <name>ATP</name>
        <dbReference type="ChEBI" id="CHEBI:30616"/>
    </ligand>
</feature>
<sequence length="301" mass="31848">MSNKIIVVGSSNTDLVLKTERFPKPGETILGGDFYTFQGGKGANQAVTAARAGGDVTFVCRLGNDTFGNDAINHYGKENIDVTSIFQDPTAPTGVAVITVNGEGENSIIVASGANALLNVEDVEKAIKNTGETNWFITQLETPIEVIVYLAKYAKDNNKNLVLNPAPAAVLSDEVYDGLFLITPNETETELLTGIKVVDELTASQACEIFKAKGVQNSIITLGSKGAYLSTESYTGIIESKKVKAIDTTAAGDVFNGALIVALSEGKNWKEAVEFACKAAAISVTRMGAQTSAPTRNEIDQ</sequence>
<dbReference type="InterPro" id="IPR011611">
    <property type="entry name" value="PfkB_dom"/>
</dbReference>
<dbReference type="NCBIfam" id="NF008353">
    <property type="entry name" value="PRK11142.1"/>
    <property type="match status" value="1"/>
</dbReference>
<dbReference type="PANTHER" id="PTHR10584:SF166">
    <property type="entry name" value="RIBOKINASE"/>
    <property type="match status" value="1"/>
</dbReference>